<dbReference type="PRINTS" id="PR00254">
    <property type="entry name" value="NICOTINICR"/>
</dbReference>
<dbReference type="Pfam" id="PF02931">
    <property type="entry name" value="Neur_chan_LBD"/>
    <property type="match status" value="1"/>
</dbReference>
<evidence type="ECO:0000313" key="16">
    <source>
        <dbReference type="Proteomes" id="UP000078200"/>
    </source>
</evidence>
<dbReference type="GO" id="GO:0022848">
    <property type="term" value="F:acetylcholine-gated monoatomic cation-selective channel activity"/>
    <property type="evidence" value="ECO:0007669"/>
    <property type="project" value="InterPro"/>
</dbReference>
<dbReference type="InterPro" id="IPR006202">
    <property type="entry name" value="Neur_chan_lig-bd"/>
</dbReference>
<keyword evidence="5" id="KW-0770">Synapse</keyword>
<keyword evidence="10" id="KW-1071">Ligand-gated ion channel</keyword>
<feature type="chain" id="PRO_5022249016" description="Neurotransmitter-gated ion-channel ligand-binding domain-containing protein" evidence="13">
    <location>
        <begin position="20"/>
        <end position="399"/>
    </location>
</feature>
<sequence length="399" mass="46108">MNKILITLLSLVLSSQVNSTPPLSFEANPDTKRLYDDLLSNYNRLIRPVVNNTETLTVWLGLKLSQLIEVNLRNQVMTTNLWVKQRWFDYKLRWDPEEYGGVEQLYVPSEHIWVPDIVLYNNWDGNYEVTLMTKATLKYTGEVFWEPPAIYKSSCEMNVEYFPYDEQICFMKFGSWTYNGAQVDLKHLDQVTLCISILVSLTVFFLLLAEIIPPTSLAVPLLGKYLLFTMILVSLSVWTTVCVLNIHFRSPSTHKMSPLVRKLFLHFMPKLMMMRRTKYSLPDYDDTTPSNGYTNEIDVRDSISDFPNDFKDGQDAVYDNGNQNSIDSDNVIPRNLTPEVLQALRAVRFIAQHIKDADKDNEVNIKIILTLVQMRLRGSFSYKNCSEFGSNRISGQVFI</sequence>
<comment type="caution">
    <text evidence="13">Lacks conserved residue(s) required for the propagation of feature annotation.</text>
</comment>
<dbReference type="STRING" id="7395.A0A1A9V640"/>
<evidence type="ECO:0000256" key="8">
    <source>
        <dbReference type="ARBA" id="ARBA00023170"/>
    </source>
</evidence>
<feature type="domain" description="Neurotransmitter-gated ion-channel ligand-binding" evidence="14">
    <location>
        <begin position="32"/>
        <end position="191"/>
    </location>
</feature>
<dbReference type="InterPro" id="IPR002394">
    <property type="entry name" value="Nicotinic_acetylcholine_rcpt"/>
</dbReference>
<dbReference type="GO" id="GO:0004888">
    <property type="term" value="F:transmembrane signaling receptor activity"/>
    <property type="evidence" value="ECO:0007669"/>
    <property type="project" value="InterPro"/>
</dbReference>
<dbReference type="Proteomes" id="UP000078200">
    <property type="component" value="Unassembled WGS sequence"/>
</dbReference>
<keyword evidence="2" id="KW-1003">Cell membrane</keyword>
<keyword evidence="1 13" id="KW-0813">Transport</keyword>
<evidence type="ECO:0000256" key="1">
    <source>
        <dbReference type="ARBA" id="ARBA00022448"/>
    </source>
</evidence>
<evidence type="ECO:0000313" key="15">
    <source>
        <dbReference type="EnsemblMetazoa" id="GAUT027186-PA"/>
    </source>
</evidence>
<keyword evidence="13" id="KW-0732">Signal</keyword>
<dbReference type="VEuPathDB" id="VectorBase:GAUT027186"/>
<dbReference type="InterPro" id="IPR018000">
    <property type="entry name" value="Neurotransmitter_ion_chnl_CS"/>
</dbReference>
<keyword evidence="11 13" id="KW-0407">Ion channel</keyword>
<dbReference type="InterPro" id="IPR036734">
    <property type="entry name" value="Neur_chan_lig-bd_sf"/>
</dbReference>
<reference evidence="15" key="1">
    <citation type="submission" date="2020-05" db="UniProtKB">
        <authorList>
            <consortium name="EnsemblMetazoa"/>
        </authorList>
    </citation>
    <scope>IDENTIFICATION</scope>
    <source>
        <strain evidence="15">TTRI</strain>
    </source>
</reference>
<keyword evidence="9" id="KW-0628">Postsynaptic cell membrane</keyword>
<keyword evidence="7 13" id="KW-0472">Membrane</keyword>
<comment type="subcellular location">
    <subcellularLocation>
        <location evidence="12">Postsynaptic cell membrane</location>
        <topology evidence="12">Multi-pass membrane protein</topology>
    </subcellularLocation>
</comment>
<evidence type="ECO:0000256" key="12">
    <source>
        <dbReference type="ARBA" id="ARBA00034104"/>
    </source>
</evidence>
<evidence type="ECO:0000256" key="11">
    <source>
        <dbReference type="ARBA" id="ARBA00023303"/>
    </source>
</evidence>
<evidence type="ECO:0000256" key="2">
    <source>
        <dbReference type="ARBA" id="ARBA00022475"/>
    </source>
</evidence>
<keyword evidence="4 13" id="KW-1133">Transmembrane helix</keyword>
<accession>A0A1A9V640</accession>
<proteinExistence type="inferred from homology"/>
<dbReference type="InterPro" id="IPR006201">
    <property type="entry name" value="Neur_channel"/>
</dbReference>
<dbReference type="SUPFAM" id="SSF63712">
    <property type="entry name" value="Nicotinic receptor ligand binding domain-like"/>
    <property type="match status" value="1"/>
</dbReference>
<protein>
    <recommendedName>
        <fullName evidence="14">Neurotransmitter-gated ion-channel ligand-binding domain-containing protein</fullName>
    </recommendedName>
</protein>
<dbReference type="Gene3D" id="2.70.170.10">
    <property type="entry name" value="Neurotransmitter-gated ion-channel ligand-binding domain"/>
    <property type="match status" value="1"/>
</dbReference>
<evidence type="ECO:0000256" key="10">
    <source>
        <dbReference type="ARBA" id="ARBA00023286"/>
    </source>
</evidence>
<keyword evidence="8" id="KW-0675">Receptor</keyword>
<comment type="similarity">
    <text evidence="13">Belongs to the ligand-gated ion channel (TC 1.A.9) family.</text>
</comment>
<feature type="signal peptide" evidence="13">
    <location>
        <begin position="1"/>
        <end position="19"/>
    </location>
</feature>
<evidence type="ECO:0000259" key="14">
    <source>
        <dbReference type="Pfam" id="PF02931"/>
    </source>
</evidence>
<dbReference type="PROSITE" id="PS00236">
    <property type="entry name" value="NEUROTR_ION_CHANNEL"/>
    <property type="match status" value="1"/>
</dbReference>
<name>A0A1A9V640_GLOAU</name>
<evidence type="ECO:0000256" key="4">
    <source>
        <dbReference type="ARBA" id="ARBA00022989"/>
    </source>
</evidence>
<dbReference type="CDD" id="cd19064">
    <property type="entry name" value="LGIC_TM_nAChR"/>
    <property type="match status" value="1"/>
</dbReference>
<evidence type="ECO:0000256" key="7">
    <source>
        <dbReference type="ARBA" id="ARBA00023136"/>
    </source>
</evidence>
<feature type="transmembrane region" description="Helical" evidence="13">
    <location>
        <begin position="195"/>
        <end position="213"/>
    </location>
</feature>
<dbReference type="GO" id="GO:0045211">
    <property type="term" value="C:postsynaptic membrane"/>
    <property type="evidence" value="ECO:0007669"/>
    <property type="project" value="UniProtKB-SubCell"/>
</dbReference>
<dbReference type="SUPFAM" id="SSF90112">
    <property type="entry name" value="Neurotransmitter-gated ion-channel transmembrane pore"/>
    <property type="match status" value="1"/>
</dbReference>
<dbReference type="FunFam" id="2.70.170.10:FF:000013">
    <property type="entry name" value="Acetylcholine receptor subunit alpha"/>
    <property type="match status" value="1"/>
</dbReference>
<dbReference type="InterPro" id="IPR036719">
    <property type="entry name" value="Neuro-gated_channel_TM_sf"/>
</dbReference>
<evidence type="ECO:0000256" key="3">
    <source>
        <dbReference type="ARBA" id="ARBA00022692"/>
    </source>
</evidence>
<organism evidence="15 16">
    <name type="scientific">Glossina austeni</name>
    <name type="common">Savannah tsetse fly</name>
    <dbReference type="NCBI Taxonomy" id="7395"/>
    <lineage>
        <taxon>Eukaryota</taxon>
        <taxon>Metazoa</taxon>
        <taxon>Ecdysozoa</taxon>
        <taxon>Arthropoda</taxon>
        <taxon>Hexapoda</taxon>
        <taxon>Insecta</taxon>
        <taxon>Pterygota</taxon>
        <taxon>Neoptera</taxon>
        <taxon>Endopterygota</taxon>
        <taxon>Diptera</taxon>
        <taxon>Brachycera</taxon>
        <taxon>Muscomorpha</taxon>
        <taxon>Hippoboscoidea</taxon>
        <taxon>Glossinidae</taxon>
        <taxon>Glossina</taxon>
    </lineage>
</organism>
<keyword evidence="3 13" id="KW-0812">Transmembrane</keyword>
<evidence type="ECO:0000256" key="6">
    <source>
        <dbReference type="ARBA" id="ARBA00023065"/>
    </source>
</evidence>
<evidence type="ECO:0000256" key="5">
    <source>
        <dbReference type="ARBA" id="ARBA00023018"/>
    </source>
</evidence>
<dbReference type="PANTHER" id="PTHR18945">
    <property type="entry name" value="NEUROTRANSMITTER GATED ION CHANNEL"/>
    <property type="match status" value="1"/>
</dbReference>
<evidence type="ECO:0000256" key="9">
    <source>
        <dbReference type="ARBA" id="ARBA00023257"/>
    </source>
</evidence>
<dbReference type="AlphaFoldDB" id="A0A1A9V640"/>
<feature type="transmembrane region" description="Helical" evidence="13">
    <location>
        <begin position="225"/>
        <end position="248"/>
    </location>
</feature>
<dbReference type="PRINTS" id="PR00252">
    <property type="entry name" value="NRIONCHANNEL"/>
</dbReference>
<keyword evidence="6 13" id="KW-0406">Ion transport</keyword>
<keyword evidence="16" id="KW-1185">Reference proteome</keyword>
<dbReference type="EnsemblMetazoa" id="GAUT027186-RA">
    <property type="protein sequence ID" value="GAUT027186-PA"/>
    <property type="gene ID" value="GAUT027186"/>
</dbReference>
<evidence type="ECO:0000256" key="13">
    <source>
        <dbReference type="RuleBase" id="RU000687"/>
    </source>
</evidence>